<keyword evidence="1" id="KW-0812">Transmembrane</keyword>
<feature type="transmembrane region" description="Helical" evidence="1">
    <location>
        <begin position="293"/>
        <end position="315"/>
    </location>
</feature>
<dbReference type="Proteomes" id="UP000546642">
    <property type="component" value="Unassembled WGS sequence"/>
</dbReference>
<feature type="transmembrane region" description="Helical" evidence="1">
    <location>
        <begin position="198"/>
        <end position="216"/>
    </location>
</feature>
<sequence>MSGRDSGGGIVAAKRRIDVLDVLRGFALCGILLVNIGPITQMGYGALEALGPDDPLPPVHPAEDYLHLFVDGRFMPIFAFLFGIGFALFLDSAQARADKPRLLLVRRLVMLAALGALHMLVYPGEVLLSYAIVGLVILLPATYLPRWAVLIGGVVGSVAGVTLVHGGLPLVPGLFLLGLAVARYGIPQTLERRSGETAIAFLLFAAASVAAVFWQVSDGLNKTGFTTSSVVAGLLMACAYVTGMCLLMRTPLKGLLHAVFAPLGRMALTNYLSATLVVLLVGWLLDFSSHDRYGALFALAGGLLTTQWAFSTLWLRHFRYGPLEWAWRCVTWWELVPLRRRTEASDTAGALGAAA</sequence>
<feature type="transmembrane region" description="Helical" evidence="1">
    <location>
        <begin position="148"/>
        <end position="164"/>
    </location>
</feature>
<evidence type="ECO:0000313" key="4">
    <source>
        <dbReference type="Proteomes" id="UP000546642"/>
    </source>
</evidence>
<dbReference type="InterPro" id="IPR007349">
    <property type="entry name" value="DUF418"/>
</dbReference>
<feature type="transmembrane region" description="Helical" evidence="1">
    <location>
        <begin position="170"/>
        <end position="186"/>
    </location>
</feature>
<protein>
    <submittedName>
        <fullName evidence="3">Putative membrane protein YeiB</fullName>
    </submittedName>
</protein>
<dbReference type="AlphaFoldDB" id="A0A7X0D3P0"/>
<dbReference type="EMBL" id="JACHDS010000001">
    <property type="protein sequence ID" value="MBB6170388.1"/>
    <property type="molecule type" value="Genomic_DNA"/>
</dbReference>
<comment type="caution">
    <text evidence="3">The sequence shown here is derived from an EMBL/GenBank/DDBJ whole genome shotgun (WGS) entry which is preliminary data.</text>
</comment>
<feature type="transmembrane region" description="Helical" evidence="1">
    <location>
        <begin position="228"/>
        <end position="247"/>
    </location>
</feature>
<gene>
    <name evidence="3" type="ORF">HNR23_000448</name>
</gene>
<evidence type="ECO:0000256" key="1">
    <source>
        <dbReference type="SAM" id="Phobius"/>
    </source>
</evidence>
<name>A0A7X0D3P0_9ACTN</name>
<dbReference type="PANTHER" id="PTHR30590">
    <property type="entry name" value="INNER MEMBRANE PROTEIN"/>
    <property type="match status" value="1"/>
</dbReference>
<reference evidence="3 4" key="1">
    <citation type="submission" date="2020-08" db="EMBL/GenBank/DDBJ databases">
        <title>Sequencing the genomes of 1000 actinobacteria strains.</title>
        <authorList>
            <person name="Klenk H.-P."/>
        </authorList>
    </citation>
    <scope>NUCLEOTIDE SEQUENCE [LARGE SCALE GENOMIC DNA]</scope>
    <source>
        <strain evidence="3 4">DSM 46659</strain>
    </source>
</reference>
<feature type="transmembrane region" description="Helical" evidence="1">
    <location>
        <begin position="268"/>
        <end position="287"/>
    </location>
</feature>
<accession>A0A7X0D3P0</accession>
<feature type="transmembrane region" description="Helical" evidence="1">
    <location>
        <begin position="65"/>
        <end position="90"/>
    </location>
</feature>
<feature type="transmembrane region" description="Helical" evidence="1">
    <location>
        <begin position="22"/>
        <end position="45"/>
    </location>
</feature>
<keyword evidence="1" id="KW-0472">Membrane</keyword>
<dbReference type="InterPro" id="IPR052529">
    <property type="entry name" value="Bact_Transport_Assoc"/>
</dbReference>
<dbReference type="Pfam" id="PF04235">
    <property type="entry name" value="DUF418"/>
    <property type="match status" value="1"/>
</dbReference>
<feature type="transmembrane region" description="Helical" evidence="1">
    <location>
        <begin position="127"/>
        <end position="143"/>
    </location>
</feature>
<proteinExistence type="predicted"/>
<dbReference type="RefSeq" id="WP_343070390.1">
    <property type="nucleotide sequence ID" value="NZ_JACHDS010000001.1"/>
</dbReference>
<evidence type="ECO:0000313" key="3">
    <source>
        <dbReference type="EMBL" id="MBB6170388.1"/>
    </source>
</evidence>
<keyword evidence="1" id="KW-1133">Transmembrane helix</keyword>
<organism evidence="3 4">
    <name type="scientific">Nocardiopsis mwathae</name>
    <dbReference type="NCBI Taxonomy" id="1472723"/>
    <lineage>
        <taxon>Bacteria</taxon>
        <taxon>Bacillati</taxon>
        <taxon>Actinomycetota</taxon>
        <taxon>Actinomycetes</taxon>
        <taxon>Streptosporangiales</taxon>
        <taxon>Nocardiopsidaceae</taxon>
        <taxon>Nocardiopsis</taxon>
    </lineage>
</organism>
<evidence type="ECO:0000259" key="2">
    <source>
        <dbReference type="Pfam" id="PF04235"/>
    </source>
</evidence>
<keyword evidence="4" id="KW-1185">Reference proteome</keyword>
<dbReference type="PANTHER" id="PTHR30590:SF3">
    <property type="entry name" value="HYPOTHETICAL MEMBRANE SPANNING PROTEIN"/>
    <property type="match status" value="1"/>
</dbReference>
<feature type="transmembrane region" description="Helical" evidence="1">
    <location>
        <begin position="102"/>
        <end position="121"/>
    </location>
</feature>
<feature type="domain" description="DUF418" evidence="2">
    <location>
        <begin position="182"/>
        <end position="333"/>
    </location>
</feature>